<dbReference type="Pfam" id="PF15583">
    <property type="entry name" value="Imm68"/>
    <property type="match status" value="1"/>
</dbReference>
<keyword evidence="2" id="KW-1185">Reference proteome</keyword>
<dbReference type="RefSeq" id="WP_069724564.1">
    <property type="nucleotide sequence ID" value="NZ_JAUSQY010000001.1"/>
</dbReference>
<reference evidence="1 2" key="1">
    <citation type="submission" date="2015-10" db="EMBL/GenBank/DDBJ databases">
        <title>Corynebacteirum lowii and Corynebacterium oculi species nova, derived from human clinical disease and and emended description of Corynebacterium mastiditis.</title>
        <authorList>
            <person name="Bernard K."/>
            <person name="Pacheco A.L."/>
            <person name="Mcdougall C."/>
            <person name="Burtx T."/>
            <person name="Weibe D."/>
            <person name="Tyler S."/>
            <person name="Olson A.B."/>
            <person name="Cnockaert M."/>
            <person name="Eguchi H."/>
            <person name="Kuwahara T."/>
            <person name="Nakayama-Imaohji H."/>
            <person name="Boudewijins M."/>
            <person name="Van Hoecke F."/>
            <person name="Bernier A.-M."/>
            <person name="Vandamme P."/>
        </authorList>
    </citation>
    <scope>NUCLEOTIDE SEQUENCE [LARGE SCALE GENOMIC DNA]</scope>
    <source>
        <strain evidence="1 2">NML 130206</strain>
    </source>
</reference>
<accession>A0A0Q0YKL1</accession>
<evidence type="ECO:0000313" key="2">
    <source>
        <dbReference type="Proteomes" id="UP000050488"/>
    </source>
</evidence>
<dbReference type="EMBL" id="LKEV01000001">
    <property type="protein sequence ID" value="KQB87468.1"/>
    <property type="molecule type" value="Genomic_DNA"/>
</dbReference>
<protein>
    <submittedName>
        <fullName evidence="1">Uncharacterized protein</fullName>
    </submittedName>
</protein>
<sequence length="139" mass="15012">MSVSLRNTEEMAVVVAYMEGHAAGVVDLAEIYEEWGLEKLGGNYTDSRLPQGDAFLLAAALGIAVAQAKEAGRVVDLAELGGGQGQVHLYADGHRITQIATALKYFALSPEEHRVAQEWDEDTLADLADEAEELRGRLD</sequence>
<comment type="caution">
    <text evidence="1">The sequence shown here is derived from an EMBL/GenBank/DDBJ whole genome shotgun (WGS) entry which is preliminary data.</text>
</comment>
<evidence type="ECO:0000313" key="1">
    <source>
        <dbReference type="EMBL" id="KQB87468.1"/>
    </source>
</evidence>
<dbReference type="PATRIC" id="fig|1544413.3.peg.532"/>
<dbReference type="Proteomes" id="UP000050488">
    <property type="component" value="Unassembled WGS sequence"/>
</dbReference>
<gene>
    <name evidence="1" type="ORF">Clow_00527</name>
</gene>
<dbReference type="InterPro" id="IPR028276">
    <property type="entry name" value="Imm68"/>
</dbReference>
<dbReference type="AlphaFoldDB" id="A0A0Q0YKL1"/>
<organism evidence="1 2">
    <name type="scientific">Corynebacterium lowii</name>
    <dbReference type="NCBI Taxonomy" id="1544413"/>
    <lineage>
        <taxon>Bacteria</taxon>
        <taxon>Bacillati</taxon>
        <taxon>Actinomycetota</taxon>
        <taxon>Actinomycetes</taxon>
        <taxon>Mycobacteriales</taxon>
        <taxon>Corynebacteriaceae</taxon>
        <taxon>Corynebacterium</taxon>
    </lineage>
</organism>
<proteinExistence type="predicted"/>
<dbReference type="STRING" id="1544413.Clow_00527"/>
<name>A0A0Q0YKL1_9CORY</name>